<reference evidence="10" key="1">
    <citation type="journal article" date="2013" name="Genome Announc.">
        <title>Draft genome sequence of the ascomycete Phaeoacremonium aleophilum strain UCR-PA7, a causal agent of the esca disease complex in grapevines.</title>
        <authorList>
            <person name="Blanco-Ulate B."/>
            <person name="Rolshausen P."/>
            <person name="Cantu D."/>
        </authorList>
    </citation>
    <scope>NUCLEOTIDE SEQUENCE [LARGE SCALE GENOMIC DNA]</scope>
    <source>
        <strain evidence="10">UCR-PA7</strain>
    </source>
</reference>
<feature type="transmembrane region" description="Helical" evidence="7">
    <location>
        <begin position="39"/>
        <end position="59"/>
    </location>
</feature>
<dbReference type="InterPro" id="IPR020846">
    <property type="entry name" value="MFS_dom"/>
</dbReference>
<feature type="transmembrane region" description="Helical" evidence="7">
    <location>
        <begin position="160"/>
        <end position="184"/>
    </location>
</feature>
<dbReference type="SUPFAM" id="SSF103473">
    <property type="entry name" value="MFS general substrate transporter"/>
    <property type="match status" value="1"/>
</dbReference>
<dbReference type="Gene3D" id="1.20.1250.20">
    <property type="entry name" value="MFS general substrate transporter like domains"/>
    <property type="match status" value="1"/>
</dbReference>
<dbReference type="InterPro" id="IPR005828">
    <property type="entry name" value="MFS_sugar_transport-like"/>
</dbReference>
<name>R8BB44_PHAM7</name>
<accession>R8BB44</accession>
<evidence type="ECO:0000313" key="10">
    <source>
        <dbReference type="Proteomes" id="UP000014074"/>
    </source>
</evidence>
<dbReference type="RefSeq" id="XP_007918695.1">
    <property type="nucleotide sequence ID" value="XM_007920504.1"/>
</dbReference>
<dbReference type="PANTHER" id="PTHR48022">
    <property type="entry name" value="PLASTIDIC GLUCOSE TRANSPORTER 4"/>
    <property type="match status" value="1"/>
</dbReference>
<feature type="domain" description="Major facilitator superfamily (MFS) profile" evidence="8">
    <location>
        <begin position="1"/>
        <end position="343"/>
    </location>
</feature>
<keyword evidence="10" id="KW-1185">Reference proteome</keyword>
<dbReference type="Proteomes" id="UP000014074">
    <property type="component" value="Unassembled WGS sequence"/>
</dbReference>
<dbReference type="HOGENOM" id="CLU_001265_30_3_1"/>
<evidence type="ECO:0000256" key="4">
    <source>
        <dbReference type="ARBA" id="ARBA00022692"/>
    </source>
</evidence>
<evidence type="ECO:0000256" key="6">
    <source>
        <dbReference type="ARBA" id="ARBA00023136"/>
    </source>
</evidence>
<organism evidence="9 10">
    <name type="scientific">Phaeoacremonium minimum (strain UCR-PA7)</name>
    <name type="common">Esca disease fungus</name>
    <name type="synonym">Togninia minima</name>
    <dbReference type="NCBI Taxonomy" id="1286976"/>
    <lineage>
        <taxon>Eukaryota</taxon>
        <taxon>Fungi</taxon>
        <taxon>Dikarya</taxon>
        <taxon>Ascomycota</taxon>
        <taxon>Pezizomycotina</taxon>
        <taxon>Sordariomycetes</taxon>
        <taxon>Sordariomycetidae</taxon>
        <taxon>Togniniales</taxon>
        <taxon>Togniniaceae</taxon>
        <taxon>Phaeoacremonium</taxon>
    </lineage>
</organism>
<dbReference type="InterPro" id="IPR003663">
    <property type="entry name" value="Sugar/inositol_transpt"/>
</dbReference>
<evidence type="ECO:0000313" key="9">
    <source>
        <dbReference type="EMBL" id="EON96510.1"/>
    </source>
</evidence>
<dbReference type="GO" id="GO:0016020">
    <property type="term" value="C:membrane"/>
    <property type="evidence" value="ECO:0007669"/>
    <property type="project" value="UniProtKB-SubCell"/>
</dbReference>
<dbReference type="InterPro" id="IPR036259">
    <property type="entry name" value="MFS_trans_sf"/>
</dbReference>
<feature type="transmembrane region" description="Helical" evidence="7">
    <location>
        <begin position="224"/>
        <end position="244"/>
    </location>
</feature>
<evidence type="ECO:0000256" key="2">
    <source>
        <dbReference type="ARBA" id="ARBA00010992"/>
    </source>
</evidence>
<sequence>MVGRVVSGIGTGLNTSIIPIWQAESLPAKTRERFGSFQYLLVCFGASVSYWMNYGLSYAGGAFEWRFAVAAQMIFAIILLAMVPFMPESPRWLMAHNLPSEAVNNLLKMHGVADQRDAEIQTEIRLINQAIELETMADSVSWFEIFKNHKETQSFRRVALGWWLMAMVMLSGVCSIGYYISYLFETSVGLSHNLSLLLSGFNGLWYMASAVMPPFIIHRVGKRGCLMIGAFGMGACFLTMSLGIRSGSYGASIVVVIAFFLYYTFFAIGWLAIPWLYCAEIMPLHLRSKGNAITTSSNWLWNFATVMMTPSTMSSQGWKGYLIFTIFNFAFVPAIWLFYPETTGRRLEQIDAIFYKTGPIVGGTQWAKKGHFESDALESALAEQTKVAAYSGEIEQVE</sequence>
<dbReference type="EMBL" id="KB933331">
    <property type="protein sequence ID" value="EON96510.1"/>
    <property type="molecule type" value="Genomic_DNA"/>
</dbReference>
<keyword evidence="3" id="KW-0813">Transport</keyword>
<keyword evidence="9" id="KW-0762">Sugar transport</keyword>
<feature type="transmembrane region" description="Helical" evidence="7">
    <location>
        <begin position="196"/>
        <end position="217"/>
    </location>
</feature>
<feature type="transmembrane region" description="Helical" evidence="7">
    <location>
        <begin position="65"/>
        <end position="86"/>
    </location>
</feature>
<comment type="similarity">
    <text evidence="2">Belongs to the major facilitator superfamily. Sugar transporter (TC 2.A.1.1) family.</text>
</comment>
<keyword evidence="5 7" id="KW-1133">Transmembrane helix</keyword>
<dbReference type="Pfam" id="PF00083">
    <property type="entry name" value="Sugar_tr"/>
    <property type="match status" value="1"/>
</dbReference>
<dbReference type="PRINTS" id="PR00171">
    <property type="entry name" value="SUGRTRNSPORT"/>
</dbReference>
<gene>
    <name evidence="9" type="ORF">UCRPA7_7984</name>
</gene>
<proteinExistence type="inferred from homology"/>
<dbReference type="eggNOG" id="KOG0254">
    <property type="taxonomic scope" value="Eukaryota"/>
</dbReference>
<feature type="transmembrane region" description="Helical" evidence="7">
    <location>
        <begin position="321"/>
        <end position="339"/>
    </location>
</feature>
<keyword evidence="4 7" id="KW-0812">Transmembrane</keyword>
<dbReference type="KEGG" id="tmn:UCRPA7_7984"/>
<dbReference type="GO" id="GO:0005351">
    <property type="term" value="F:carbohydrate:proton symporter activity"/>
    <property type="evidence" value="ECO:0007669"/>
    <property type="project" value="TreeGrafter"/>
</dbReference>
<evidence type="ECO:0000259" key="8">
    <source>
        <dbReference type="PROSITE" id="PS50850"/>
    </source>
</evidence>
<keyword evidence="6 7" id="KW-0472">Membrane</keyword>
<evidence type="ECO:0000256" key="7">
    <source>
        <dbReference type="SAM" id="Phobius"/>
    </source>
</evidence>
<dbReference type="OrthoDB" id="6612291at2759"/>
<feature type="transmembrane region" description="Helical" evidence="7">
    <location>
        <begin position="250"/>
        <end position="278"/>
    </location>
</feature>
<dbReference type="PANTHER" id="PTHR48022:SF28">
    <property type="entry name" value="MAJOR FACILITATOR SUPERFAMILY (MFS) PROFILE DOMAIN-CONTAINING PROTEIN-RELATED"/>
    <property type="match status" value="1"/>
</dbReference>
<evidence type="ECO:0000256" key="1">
    <source>
        <dbReference type="ARBA" id="ARBA00004141"/>
    </source>
</evidence>
<evidence type="ECO:0000256" key="3">
    <source>
        <dbReference type="ARBA" id="ARBA00022448"/>
    </source>
</evidence>
<comment type="subcellular location">
    <subcellularLocation>
        <location evidence="1">Membrane</location>
        <topology evidence="1">Multi-pass membrane protein</topology>
    </subcellularLocation>
</comment>
<dbReference type="PROSITE" id="PS50850">
    <property type="entry name" value="MFS"/>
    <property type="match status" value="1"/>
</dbReference>
<dbReference type="GeneID" id="19328792"/>
<protein>
    <submittedName>
        <fullName evidence="9">Putative sugar transporter protein</fullName>
    </submittedName>
</protein>
<dbReference type="InterPro" id="IPR050360">
    <property type="entry name" value="MFS_Sugar_Transporters"/>
</dbReference>
<evidence type="ECO:0000256" key="5">
    <source>
        <dbReference type="ARBA" id="ARBA00022989"/>
    </source>
</evidence>
<dbReference type="AlphaFoldDB" id="R8BB44"/>